<dbReference type="Gene3D" id="2.160.10.10">
    <property type="entry name" value="Hexapeptide repeat proteins"/>
    <property type="match status" value="1"/>
</dbReference>
<keyword evidence="2 6" id="KW-0808">Transferase</keyword>
<dbReference type="PANTHER" id="PTHR43300">
    <property type="entry name" value="ACETYLTRANSFERASE"/>
    <property type="match status" value="1"/>
</dbReference>
<evidence type="ECO:0000313" key="6">
    <source>
        <dbReference type="EMBL" id="CUH40762.1"/>
    </source>
</evidence>
<sequence length="213" mass="23360">MNGPDPDVLTPMPSYDGLVFLRALARGRTNVTVGRYAYYDDRDRTRDFFDRNVIHHHDFVGDHLTIGPFCAIAYGVTIMMDGGGHVMDGLSTYPFNIFGHGWEAGFDPEDWAAVRRGDTEIGPDVWIGDRATILPGVKIGAGAVVAAMAVVTKDVAPYAIVAGNPARELRRRFDADIIARLLDVAWWDWSTARITRNIDAIRGADIAALEAAT</sequence>
<evidence type="ECO:0000313" key="7">
    <source>
        <dbReference type="Proteomes" id="UP000049455"/>
    </source>
</evidence>
<dbReference type="CDD" id="cd03349">
    <property type="entry name" value="LbH_XAT"/>
    <property type="match status" value="1"/>
</dbReference>
<accession>A0A0M7BG50</accession>
<dbReference type="FunFam" id="2.160.10.10:FF:000037">
    <property type="entry name" value="Streptogramin A acetyltransferase"/>
    <property type="match status" value="1"/>
</dbReference>
<dbReference type="EMBL" id="CYPR01000229">
    <property type="protein sequence ID" value="CUH40762.1"/>
    <property type="molecule type" value="Genomic_DNA"/>
</dbReference>
<evidence type="ECO:0000256" key="2">
    <source>
        <dbReference type="ARBA" id="ARBA00022679"/>
    </source>
</evidence>
<dbReference type="Proteomes" id="UP000049455">
    <property type="component" value="Unassembled WGS sequence"/>
</dbReference>
<dbReference type="STRING" id="313367.JSE7799_03497"/>
<evidence type="ECO:0000256" key="3">
    <source>
        <dbReference type="ARBA" id="ARBA00022737"/>
    </source>
</evidence>
<dbReference type="GO" id="GO:0046677">
    <property type="term" value="P:response to antibiotic"/>
    <property type="evidence" value="ECO:0007669"/>
    <property type="project" value="UniProtKB-KW"/>
</dbReference>
<dbReference type="InterPro" id="IPR050179">
    <property type="entry name" value="Trans_hexapeptide_repeat"/>
</dbReference>
<dbReference type="InterPro" id="IPR018357">
    <property type="entry name" value="Hexapep_transf_CS"/>
</dbReference>
<keyword evidence="3" id="KW-0677">Repeat</keyword>
<proteinExistence type="inferred from homology"/>
<evidence type="ECO:0000256" key="5">
    <source>
        <dbReference type="ARBA" id="ARBA00023315"/>
    </source>
</evidence>
<organism evidence="6 7">
    <name type="scientific">Jannaschia seosinensis</name>
    <dbReference type="NCBI Taxonomy" id="313367"/>
    <lineage>
        <taxon>Bacteria</taxon>
        <taxon>Pseudomonadati</taxon>
        <taxon>Pseudomonadota</taxon>
        <taxon>Alphaproteobacteria</taxon>
        <taxon>Rhodobacterales</taxon>
        <taxon>Roseobacteraceae</taxon>
        <taxon>Jannaschia</taxon>
    </lineage>
</organism>
<reference evidence="6 7" key="1">
    <citation type="submission" date="2015-09" db="EMBL/GenBank/DDBJ databases">
        <authorList>
            <person name="Jackson K.R."/>
            <person name="Lunt B.L."/>
            <person name="Fisher J.N.B."/>
            <person name="Gardner A.V."/>
            <person name="Bailey M.E."/>
            <person name="Deus L.M."/>
            <person name="Earl A.S."/>
            <person name="Gibby P.D."/>
            <person name="Hartmann K.A."/>
            <person name="Liu J.E."/>
            <person name="Manci A.M."/>
            <person name="Nielsen D.A."/>
            <person name="Solomon M.B."/>
            <person name="Breakwell D.P."/>
            <person name="Burnett S.H."/>
            <person name="Grose J.H."/>
        </authorList>
    </citation>
    <scope>NUCLEOTIDE SEQUENCE [LARGE SCALE GENOMIC DNA]</scope>
    <source>
        <strain evidence="6 7">CECT 7799</strain>
    </source>
</reference>
<dbReference type="EC" id="2.3.1.-" evidence="6"/>
<dbReference type="PROSITE" id="PS00101">
    <property type="entry name" value="HEXAPEP_TRANSFERASES"/>
    <property type="match status" value="1"/>
</dbReference>
<keyword evidence="7" id="KW-1185">Reference proteome</keyword>
<dbReference type="InterPro" id="IPR011004">
    <property type="entry name" value="Trimer_LpxA-like_sf"/>
</dbReference>
<dbReference type="RefSeq" id="WP_055664763.1">
    <property type="nucleotide sequence ID" value="NZ_CYPR01000229.1"/>
</dbReference>
<dbReference type="Pfam" id="PF00132">
    <property type="entry name" value="Hexapep"/>
    <property type="match status" value="1"/>
</dbReference>
<protein>
    <submittedName>
        <fullName evidence="6">Streptogramin A acetyltransferase</fullName>
        <ecNumber evidence="6">2.3.1.-</ecNumber>
    </submittedName>
</protein>
<keyword evidence="4" id="KW-0046">Antibiotic resistance</keyword>
<dbReference type="AlphaFoldDB" id="A0A0M7BG50"/>
<dbReference type="SUPFAM" id="SSF51161">
    <property type="entry name" value="Trimeric LpxA-like enzymes"/>
    <property type="match status" value="1"/>
</dbReference>
<dbReference type="GO" id="GO:0016746">
    <property type="term" value="F:acyltransferase activity"/>
    <property type="evidence" value="ECO:0007669"/>
    <property type="project" value="UniProtKB-KW"/>
</dbReference>
<evidence type="ECO:0000256" key="4">
    <source>
        <dbReference type="ARBA" id="ARBA00023251"/>
    </source>
</evidence>
<keyword evidence="5 6" id="KW-0012">Acyltransferase</keyword>
<dbReference type="InterPro" id="IPR001451">
    <property type="entry name" value="Hexapep"/>
</dbReference>
<comment type="similarity">
    <text evidence="1">Belongs to the transferase hexapeptide repeat family.</text>
</comment>
<name>A0A0M7BG50_9RHOB</name>
<gene>
    <name evidence="6" type="primary">vatD</name>
    <name evidence="6" type="ORF">JSE7799_03497</name>
</gene>
<dbReference type="PANTHER" id="PTHR43300:SF11">
    <property type="entry name" value="ACETYLTRANSFERASE RV3034C-RELATED"/>
    <property type="match status" value="1"/>
</dbReference>
<evidence type="ECO:0000256" key="1">
    <source>
        <dbReference type="ARBA" id="ARBA00007274"/>
    </source>
</evidence>
<dbReference type="OrthoDB" id="9815592at2"/>